<dbReference type="AlphaFoldDB" id="A0A0S2HVQ8"/>
<dbReference type="InterPro" id="IPR013785">
    <property type="entry name" value="Aldolase_TIM"/>
</dbReference>
<dbReference type="NCBIfam" id="TIGR04085">
    <property type="entry name" value="rSAM_more_4Fe4S"/>
    <property type="match status" value="1"/>
</dbReference>
<dbReference type="SUPFAM" id="SSF102114">
    <property type="entry name" value="Radical SAM enzymes"/>
    <property type="match status" value="1"/>
</dbReference>
<dbReference type="Proteomes" id="UP000064893">
    <property type="component" value="Chromosome"/>
</dbReference>
<dbReference type="InterPro" id="IPR058240">
    <property type="entry name" value="rSAM_sf"/>
</dbReference>
<gene>
    <name evidence="1" type="ORF">L21SP5_00458</name>
</gene>
<reference evidence="1 2" key="1">
    <citation type="submission" date="2015-11" db="EMBL/GenBank/DDBJ databases">
        <title>Description and complete genome sequence of a novel strain predominating in hypersaline microbial mats and representing a new family of the Bacteriodetes phylum.</title>
        <authorList>
            <person name="Spring S."/>
            <person name="Bunk B."/>
            <person name="Sproer C."/>
            <person name="Klenk H.-P."/>
        </authorList>
    </citation>
    <scope>NUCLEOTIDE SEQUENCE [LARGE SCALE GENOMIC DNA]</scope>
    <source>
        <strain evidence="1 2">L21-Spi-D4</strain>
    </source>
</reference>
<dbReference type="EMBL" id="CP013118">
    <property type="protein sequence ID" value="ALO14137.1"/>
    <property type="molecule type" value="Genomic_DNA"/>
</dbReference>
<proteinExistence type="predicted"/>
<dbReference type="KEGG" id="blq:L21SP5_00458"/>
<protein>
    <submittedName>
        <fullName evidence="1">Radical SAM additional 4Fe4S-binding SPASM domain protein</fullName>
    </submittedName>
</protein>
<dbReference type="RefSeq" id="WP_057951715.1">
    <property type="nucleotide sequence ID" value="NZ_CP013118.1"/>
</dbReference>
<name>A0A0S2HVQ8_9BACT</name>
<dbReference type="Gene3D" id="3.20.20.70">
    <property type="entry name" value="Aldolase class I"/>
    <property type="match status" value="1"/>
</dbReference>
<evidence type="ECO:0000313" key="1">
    <source>
        <dbReference type="EMBL" id="ALO14137.1"/>
    </source>
</evidence>
<evidence type="ECO:0000313" key="2">
    <source>
        <dbReference type="Proteomes" id="UP000064893"/>
    </source>
</evidence>
<dbReference type="InterPro" id="IPR023885">
    <property type="entry name" value="4Fe4S-binding_SPASM_dom"/>
</dbReference>
<organism evidence="1 2">
    <name type="scientific">Salinivirga cyanobacteriivorans</name>
    <dbReference type="NCBI Taxonomy" id="1307839"/>
    <lineage>
        <taxon>Bacteria</taxon>
        <taxon>Pseudomonadati</taxon>
        <taxon>Bacteroidota</taxon>
        <taxon>Bacteroidia</taxon>
        <taxon>Bacteroidales</taxon>
        <taxon>Salinivirgaceae</taxon>
        <taxon>Salinivirga</taxon>
    </lineage>
</organism>
<sequence length="105" mass="12043">MARRINSYLIDPKGNLYKCWEHIGNKDLVIKNLVNEKLGSNVIHTRYLTGADPFENEYCKTCNLLPICSGGCPNHIVKNHFENTNYDECSYYKALLSDKSTELIN</sequence>
<dbReference type="OrthoDB" id="9808591at2"/>
<keyword evidence="2" id="KW-1185">Reference proteome</keyword>
<accession>A0A0S2HVQ8</accession>